<dbReference type="InterPro" id="IPR052336">
    <property type="entry name" value="MlaD_Phospholipid_Transporter"/>
</dbReference>
<dbReference type="PANTHER" id="PTHR33371:SF18">
    <property type="entry name" value="MCE-FAMILY PROTEIN MCE3C"/>
    <property type="match status" value="1"/>
</dbReference>
<comment type="caution">
    <text evidence="4">The sequence shown here is derived from an EMBL/GenBank/DDBJ whole genome shotgun (WGS) entry which is preliminary data.</text>
</comment>
<dbReference type="Pfam" id="PF02470">
    <property type="entry name" value="MlaD"/>
    <property type="match status" value="1"/>
</dbReference>
<dbReference type="InterPro" id="IPR003399">
    <property type="entry name" value="Mce/MlaD"/>
</dbReference>
<dbReference type="AlphaFoldDB" id="A0A9W6RVL7"/>
<reference evidence="4" key="1">
    <citation type="submission" date="2023-03" db="EMBL/GenBank/DDBJ databases">
        <title>Actinoallomurus iriomotensis NBRC 103681.</title>
        <authorList>
            <person name="Ichikawa N."/>
            <person name="Sato H."/>
            <person name="Tonouchi N."/>
        </authorList>
    </citation>
    <scope>NUCLEOTIDE SEQUENCE</scope>
    <source>
        <strain evidence="4">NBRC 103681</strain>
    </source>
</reference>
<dbReference type="PANTHER" id="PTHR33371">
    <property type="entry name" value="INTERMEMBRANE PHOSPHOLIPID TRANSPORT SYSTEM BINDING PROTEIN MLAD-RELATED"/>
    <property type="match status" value="1"/>
</dbReference>
<evidence type="ECO:0000313" key="7">
    <source>
        <dbReference type="Proteomes" id="UP001165135"/>
    </source>
</evidence>
<evidence type="ECO:0000313" key="5">
    <source>
        <dbReference type="EMBL" id="GLY88706.1"/>
    </source>
</evidence>
<dbReference type="PRINTS" id="PR01782">
    <property type="entry name" value="MCEVIRFACTOR"/>
</dbReference>
<reference evidence="5" key="2">
    <citation type="submission" date="2023-03" db="EMBL/GenBank/DDBJ databases">
        <title>Actinoallomurus iriomotensis NBRC 103684.</title>
        <authorList>
            <person name="Ichikawa N."/>
            <person name="Sato H."/>
            <person name="Tonouchi N."/>
        </authorList>
    </citation>
    <scope>NUCLEOTIDE SEQUENCE</scope>
    <source>
        <strain evidence="5">NBRC 103684</strain>
    </source>
</reference>
<feature type="signal peptide" evidence="1">
    <location>
        <begin position="1"/>
        <end position="29"/>
    </location>
</feature>
<dbReference type="NCBIfam" id="TIGR00996">
    <property type="entry name" value="Mtu_fam_mce"/>
    <property type="match status" value="1"/>
</dbReference>
<protein>
    <submittedName>
        <fullName evidence="4">ABC transporter substrate-binding protein</fullName>
    </submittedName>
</protein>
<evidence type="ECO:0000313" key="6">
    <source>
        <dbReference type="Proteomes" id="UP001165074"/>
    </source>
</evidence>
<dbReference type="EMBL" id="BSTJ01000016">
    <property type="protein sequence ID" value="GLY80927.1"/>
    <property type="molecule type" value="Genomic_DNA"/>
</dbReference>
<sequence>MKPIRERNPVKVAVVGLVILAGLGTAAYAADDLPLIGGGTTYDADFTESAGLQSGNEVRVAGVKVGKVTGIALDHGRVKVSFRVKDTWIGNASTASIMIKTLLGEKYLAVDPLGTARQNPSRRIPVSRTTSPYDVTQAFQQLGGTLGQIDTDQLGQSLQAISDTFSGTAPSVRKAVQGLSALSKTISSRDAQLARLLAGTKQITATLAAQNGNFTALLHDGNQLLAEISRRRLAIHALLTGTQQLSAQLSGLVKDNQAQLDPTLRALDQVTAMLRRNQGSLDHALAVAGPYYRLVGNTLGNGRWFDSYLCGIVPKNYLPPGTPPATGCMPPKQDGQ</sequence>
<accession>A0A9W6RVL7</accession>
<proteinExistence type="predicted"/>
<evidence type="ECO:0000259" key="3">
    <source>
        <dbReference type="Pfam" id="PF11887"/>
    </source>
</evidence>
<feature type="domain" description="Mammalian cell entry C-terminal" evidence="3">
    <location>
        <begin position="121"/>
        <end position="301"/>
    </location>
</feature>
<dbReference type="Proteomes" id="UP001165074">
    <property type="component" value="Unassembled WGS sequence"/>
</dbReference>
<keyword evidence="1" id="KW-0732">Signal</keyword>
<feature type="domain" description="Mce/MlaD" evidence="2">
    <location>
        <begin position="39"/>
        <end position="112"/>
    </location>
</feature>
<keyword evidence="6" id="KW-1185">Reference proteome</keyword>
<name>A0A9W6RVL7_9ACTN</name>
<gene>
    <name evidence="4" type="ORF">Airi01_091940</name>
    <name evidence="5" type="ORF">Airi02_066350</name>
</gene>
<dbReference type="Pfam" id="PF11887">
    <property type="entry name" value="Mce4_CUP1"/>
    <property type="match status" value="1"/>
</dbReference>
<dbReference type="InterPro" id="IPR005693">
    <property type="entry name" value="Mce"/>
</dbReference>
<dbReference type="GO" id="GO:0005576">
    <property type="term" value="C:extracellular region"/>
    <property type="evidence" value="ECO:0007669"/>
    <property type="project" value="TreeGrafter"/>
</dbReference>
<evidence type="ECO:0000313" key="4">
    <source>
        <dbReference type="EMBL" id="GLY80927.1"/>
    </source>
</evidence>
<evidence type="ECO:0000256" key="1">
    <source>
        <dbReference type="SAM" id="SignalP"/>
    </source>
</evidence>
<feature type="chain" id="PRO_5041194665" evidence="1">
    <location>
        <begin position="30"/>
        <end position="336"/>
    </location>
</feature>
<organism evidence="4 7">
    <name type="scientific">Actinoallomurus iriomotensis</name>
    <dbReference type="NCBI Taxonomy" id="478107"/>
    <lineage>
        <taxon>Bacteria</taxon>
        <taxon>Bacillati</taxon>
        <taxon>Actinomycetota</taxon>
        <taxon>Actinomycetes</taxon>
        <taxon>Streptosporangiales</taxon>
        <taxon>Thermomonosporaceae</taxon>
        <taxon>Actinoallomurus</taxon>
    </lineage>
</organism>
<dbReference type="InterPro" id="IPR024516">
    <property type="entry name" value="Mce_C"/>
</dbReference>
<dbReference type="RefSeq" id="WP_285578518.1">
    <property type="nucleotide sequence ID" value="NZ_BSTJ01000016.1"/>
</dbReference>
<dbReference type="Proteomes" id="UP001165135">
    <property type="component" value="Unassembled WGS sequence"/>
</dbReference>
<dbReference type="EMBL" id="BSTK01000011">
    <property type="protein sequence ID" value="GLY88706.1"/>
    <property type="molecule type" value="Genomic_DNA"/>
</dbReference>
<evidence type="ECO:0000259" key="2">
    <source>
        <dbReference type="Pfam" id="PF02470"/>
    </source>
</evidence>